<proteinExistence type="predicted"/>
<name>A0A0A9TY87_ARUDO</name>
<accession>A0A0A9TY87</accession>
<sequence>MFPSCLIIACIKLVNKRNSLVPMVFALNSRSSLIFGQILIVHHSNILLVPISPLIISMN</sequence>
<protein>
    <submittedName>
        <fullName evidence="1">Uncharacterized protein</fullName>
    </submittedName>
</protein>
<evidence type="ECO:0000313" key="1">
    <source>
        <dbReference type="EMBL" id="JAE23411.1"/>
    </source>
</evidence>
<dbReference type="AlphaFoldDB" id="A0A0A9TY87"/>
<organism evidence="1">
    <name type="scientific">Arundo donax</name>
    <name type="common">Giant reed</name>
    <name type="synonym">Donax arundinaceus</name>
    <dbReference type="NCBI Taxonomy" id="35708"/>
    <lineage>
        <taxon>Eukaryota</taxon>
        <taxon>Viridiplantae</taxon>
        <taxon>Streptophyta</taxon>
        <taxon>Embryophyta</taxon>
        <taxon>Tracheophyta</taxon>
        <taxon>Spermatophyta</taxon>
        <taxon>Magnoliopsida</taxon>
        <taxon>Liliopsida</taxon>
        <taxon>Poales</taxon>
        <taxon>Poaceae</taxon>
        <taxon>PACMAD clade</taxon>
        <taxon>Arundinoideae</taxon>
        <taxon>Arundineae</taxon>
        <taxon>Arundo</taxon>
    </lineage>
</organism>
<reference evidence="1" key="2">
    <citation type="journal article" date="2015" name="Data Brief">
        <title>Shoot transcriptome of the giant reed, Arundo donax.</title>
        <authorList>
            <person name="Barrero R.A."/>
            <person name="Guerrero F.D."/>
            <person name="Moolhuijzen P."/>
            <person name="Goolsby J.A."/>
            <person name="Tidwell J."/>
            <person name="Bellgard S.E."/>
            <person name="Bellgard M.I."/>
        </authorList>
    </citation>
    <scope>NUCLEOTIDE SEQUENCE</scope>
    <source>
        <tissue evidence="1">Shoot tissue taken approximately 20 cm above the soil surface</tissue>
    </source>
</reference>
<dbReference type="EMBL" id="GBRH01174485">
    <property type="protein sequence ID" value="JAE23411.1"/>
    <property type="molecule type" value="Transcribed_RNA"/>
</dbReference>
<reference evidence="1" key="1">
    <citation type="submission" date="2014-09" db="EMBL/GenBank/DDBJ databases">
        <authorList>
            <person name="Magalhaes I.L.F."/>
            <person name="Oliveira U."/>
            <person name="Santos F.R."/>
            <person name="Vidigal T.H.D.A."/>
            <person name="Brescovit A.D."/>
            <person name="Santos A.J."/>
        </authorList>
    </citation>
    <scope>NUCLEOTIDE SEQUENCE</scope>
    <source>
        <tissue evidence="1">Shoot tissue taken approximately 20 cm above the soil surface</tissue>
    </source>
</reference>